<proteinExistence type="predicted"/>
<gene>
    <name evidence="2" type="ORF">JIV24_04430</name>
</gene>
<feature type="domain" description="Peptidase U32 collagenase" evidence="1">
    <location>
        <begin position="341"/>
        <end position="444"/>
    </location>
</feature>
<dbReference type="PANTHER" id="PTHR30217:SF10">
    <property type="entry name" value="23S RRNA 5-HYDROXYCYTIDINE C2501 SYNTHASE"/>
    <property type="match status" value="1"/>
</dbReference>
<dbReference type="InterPro" id="IPR051454">
    <property type="entry name" value="RNA/ubiquinone_mod_enzymes"/>
</dbReference>
<dbReference type="PANTHER" id="PTHR30217">
    <property type="entry name" value="PEPTIDASE U32 FAMILY"/>
    <property type="match status" value="1"/>
</dbReference>
<evidence type="ECO:0000313" key="2">
    <source>
        <dbReference type="EMBL" id="MBK3516578.1"/>
    </source>
</evidence>
<keyword evidence="3" id="KW-1185">Reference proteome</keyword>
<dbReference type="Pfam" id="PF12392">
    <property type="entry name" value="DUF3656"/>
    <property type="match status" value="1"/>
</dbReference>
<dbReference type="RefSeq" id="WP_200463809.1">
    <property type="nucleotide sequence ID" value="NZ_JAENRR010000007.1"/>
</dbReference>
<comment type="caution">
    <text evidence="2">The sequence shown here is derived from an EMBL/GenBank/DDBJ whole genome shotgun (WGS) entry which is preliminary data.</text>
</comment>
<reference evidence="2 3" key="1">
    <citation type="submission" date="2021-01" db="EMBL/GenBank/DDBJ databases">
        <title>Carboxyliciviraga sp.nov., isolated from coastal sediments.</title>
        <authorList>
            <person name="Lu D."/>
            <person name="Zhang T."/>
        </authorList>
    </citation>
    <scope>NUCLEOTIDE SEQUENCE [LARGE SCALE GENOMIC DNA]</scope>
    <source>
        <strain evidence="2 3">N1Y132</strain>
    </source>
</reference>
<accession>A0ABS1HFY7</accession>
<dbReference type="Pfam" id="PF01136">
    <property type="entry name" value="Peptidase_U32"/>
    <property type="match status" value="2"/>
</dbReference>
<evidence type="ECO:0000313" key="3">
    <source>
        <dbReference type="Proteomes" id="UP000605676"/>
    </source>
</evidence>
<dbReference type="InterPro" id="IPR020988">
    <property type="entry name" value="Pept_U32_collagenase"/>
</dbReference>
<sequence>MAQKIELLAPGGDIDAIKAAIASGANAVYCGLNKFNARNRAANITFDDLNGLLRLAHQHQCQVFITLNIIIVESEIPDLIRLLNKLVNTSIDGIIIQDLGLFYILNKYYSSLMIHASTQMTTHNEGQIKFLNQLKATRVNLSRELNINEITELTHAAHQHNMLTEVFVHGSYCISFSGLCYMSSLHGGNSANRGRCSQPCRDQYQTTSQGIEFPLNLKDNSAFADIAELARAGVDSLKIEGRIKKYHYVYLVVEAYQKQLKRWYNNEALESSDGMLYKVFNRDFTNGFLRGDIHQQMFIENPRDYSSTHLAKLKDDFSTEGIARAEEALYSEKGLLRQGIKREIDALSVNKAPLALVLSGQVGSALKIEVKTPEHHFELISEVRLMSHGIKALDEKQLMTRFKAINDTEYFIESIDLKDIQSNAFLPFKELTALKNRLLYIINDSRKTYVAVPKPALNKTKPQEIEPTLSVIIDAEEDVELLKNSNVDLYYKLPNHIAHQANELLDLFGKHKCLIPWFPTVLIGDDYGDAIAFLQQLQPQRLVTDNTGIAYEANQMGVDWVAGPQLNIVNSYALLTLQENFNCAGAFISNEINRQQIRNITRPDDFQLYYSIFHPIVLMSSRQCLFHQTIGCEKERMDEDCLISCDKSATLSNLKNTTFTIDKNKGEYNHIYHQTHCLNTTINKDIPNTFTSFFIDLRNISSTTKLSSNKKHLVTLFKQHLQGDKQAEQDLKKCIYPSSNGQYNTGL</sequence>
<evidence type="ECO:0000259" key="1">
    <source>
        <dbReference type="Pfam" id="PF12392"/>
    </source>
</evidence>
<dbReference type="InterPro" id="IPR001539">
    <property type="entry name" value="Peptidase_U32"/>
</dbReference>
<dbReference type="EMBL" id="JAENRR010000007">
    <property type="protein sequence ID" value="MBK3516578.1"/>
    <property type="molecule type" value="Genomic_DNA"/>
</dbReference>
<name>A0ABS1HFY7_9BACT</name>
<dbReference type="Proteomes" id="UP000605676">
    <property type="component" value="Unassembled WGS sequence"/>
</dbReference>
<organism evidence="2 3">
    <name type="scientific">Carboxylicivirga marina</name>
    <dbReference type="NCBI Taxonomy" id="2800988"/>
    <lineage>
        <taxon>Bacteria</taxon>
        <taxon>Pseudomonadati</taxon>
        <taxon>Bacteroidota</taxon>
        <taxon>Bacteroidia</taxon>
        <taxon>Marinilabiliales</taxon>
        <taxon>Marinilabiliaceae</taxon>
        <taxon>Carboxylicivirga</taxon>
    </lineage>
</organism>
<protein>
    <submittedName>
        <fullName evidence="2">DUF3656 domain-containing protein</fullName>
    </submittedName>
</protein>